<dbReference type="PRINTS" id="PR00081">
    <property type="entry name" value="GDHRDH"/>
</dbReference>
<dbReference type="InterPro" id="IPR002347">
    <property type="entry name" value="SDR_fam"/>
</dbReference>
<sequence length="243" mass="25427">MARFDGRTYLVTGGTSGIGEATAHRLAEEGASVFVTGTNQEKIEKLNGQKGITAFANDASDPGAAQALAGQVQELDGVFFNAGFGKFLPHDQISAEDFAAQMDVNVRGPMLQMAALSGKVKDGGAVLINTSVGQHMAMPGGSLYLPSKAAMRSYVRVLAKELAPRGIRANGISPGPIDSNFFSRTGMDQGQAEQMAEGIKSQVPLGRFGEPREIAGVAAFLFSDDASYVTGADYEVDGGMSMH</sequence>
<evidence type="ECO:0000313" key="3">
    <source>
        <dbReference type="EMBL" id="MCQ8186571.1"/>
    </source>
</evidence>
<dbReference type="PANTHER" id="PTHR43477:SF1">
    <property type="entry name" value="DIHYDROANTICAPSIN 7-DEHYDROGENASE"/>
    <property type="match status" value="1"/>
</dbReference>
<evidence type="ECO:0000313" key="4">
    <source>
        <dbReference type="Proteomes" id="UP001142610"/>
    </source>
</evidence>
<evidence type="ECO:0000256" key="1">
    <source>
        <dbReference type="ARBA" id="ARBA00006484"/>
    </source>
</evidence>
<accession>A0A9X2RK48</accession>
<organism evidence="3 4">
    <name type="scientific">Parvularcula maris</name>
    <dbReference type="NCBI Taxonomy" id="2965077"/>
    <lineage>
        <taxon>Bacteria</taxon>
        <taxon>Pseudomonadati</taxon>
        <taxon>Pseudomonadota</taxon>
        <taxon>Alphaproteobacteria</taxon>
        <taxon>Parvularculales</taxon>
        <taxon>Parvularculaceae</taxon>
        <taxon>Parvularcula</taxon>
    </lineage>
</organism>
<comment type="caution">
    <text evidence="3">The sequence shown here is derived from an EMBL/GenBank/DDBJ whole genome shotgun (WGS) entry which is preliminary data.</text>
</comment>
<comment type="similarity">
    <text evidence="1">Belongs to the short-chain dehydrogenases/reductases (SDR) family.</text>
</comment>
<reference evidence="3" key="1">
    <citation type="submission" date="2022-07" db="EMBL/GenBank/DDBJ databases">
        <title>Parvularcula maris sp. nov., an algicidal bacterium isolated from seawater.</title>
        <authorList>
            <person name="Li F."/>
        </authorList>
    </citation>
    <scope>NUCLEOTIDE SEQUENCE</scope>
    <source>
        <strain evidence="3">BGMRC 0090</strain>
    </source>
</reference>
<dbReference type="FunFam" id="3.40.50.720:FF:000084">
    <property type="entry name" value="Short-chain dehydrogenase reductase"/>
    <property type="match status" value="1"/>
</dbReference>
<dbReference type="PANTHER" id="PTHR43477">
    <property type="entry name" value="DIHYDROANTICAPSIN 7-DEHYDROGENASE"/>
    <property type="match status" value="1"/>
</dbReference>
<dbReference type="SUPFAM" id="SSF51735">
    <property type="entry name" value="NAD(P)-binding Rossmann-fold domains"/>
    <property type="match status" value="1"/>
</dbReference>
<protein>
    <submittedName>
        <fullName evidence="3">SDR family oxidoreductase</fullName>
    </submittedName>
</protein>
<keyword evidence="2" id="KW-0560">Oxidoreductase</keyword>
<dbReference type="Gene3D" id="3.40.50.720">
    <property type="entry name" value="NAD(P)-binding Rossmann-like Domain"/>
    <property type="match status" value="1"/>
</dbReference>
<evidence type="ECO:0000256" key="2">
    <source>
        <dbReference type="ARBA" id="ARBA00023002"/>
    </source>
</evidence>
<name>A0A9X2RK48_9PROT</name>
<dbReference type="RefSeq" id="WP_256620508.1">
    <property type="nucleotide sequence ID" value="NZ_JANIBC010000022.1"/>
</dbReference>
<dbReference type="AlphaFoldDB" id="A0A9X2RK48"/>
<dbReference type="Pfam" id="PF13561">
    <property type="entry name" value="adh_short_C2"/>
    <property type="match status" value="1"/>
</dbReference>
<dbReference type="EMBL" id="JANIBC010000022">
    <property type="protein sequence ID" value="MCQ8186571.1"/>
    <property type="molecule type" value="Genomic_DNA"/>
</dbReference>
<proteinExistence type="inferred from homology"/>
<keyword evidence="4" id="KW-1185">Reference proteome</keyword>
<dbReference type="InterPro" id="IPR051122">
    <property type="entry name" value="SDR_DHRS6-like"/>
</dbReference>
<dbReference type="GO" id="GO:0016491">
    <property type="term" value="F:oxidoreductase activity"/>
    <property type="evidence" value="ECO:0007669"/>
    <property type="project" value="UniProtKB-KW"/>
</dbReference>
<dbReference type="Proteomes" id="UP001142610">
    <property type="component" value="Unassembled WGS sequence"/>
</dbReference>
<dbReference type="CDD" id="cd05233">
    <property type="entry name" value="SDR_c"/>
    <property type="match status" value="1"/>
</dbReference>
<dbReference type="InterPro" id="IPR036291">
    <property type="entry name" value="NAD(P)-bd_dom_sf"/>
</dbReference>
<gene>
    <name evidence="3" type="ORF">NOG11_14405</name>
</gene>